<dbReference type="SMART" id="SM00091">
    <property type="entry name" value="PAS"/>
    <property type="match status" value="1"/>
</dbReference>
<dbReference type="PANTHER" id="PTHR45138">
    <property type="entry name" value="REGULATORY COMPONENTS OF SENSORY TRANSDUCTION SYSTEM"/>
    <property type="match status" value="1"/>
</dbReference>
<dbReference type="NCBIfam" id="TIGR00229">
    <property type="entry name" value="sensory_box"/>
    <property type="match status" value="1"/>
</dbReference>
<feature type="domain" description="PAS" evidence="3">
    <location>
        <begin position="2"/>
        <end position="48"/>
    </location>
</feature>
<accession>A0ABM7P6Z6</accession>
<reference evidence="5" key="1">
    <citation type="journal article" date="2022" name="Arch. Microbiol.">
        <title>Pseudodesulfovibrio sediminis sp. nov., a mesophilic and neutrophilic sulfate-reducing bacterium isolated from sediment of a brackish lake.</title>
        <authorList>
            <person name="Takahashi A."/>
            <person name="Kojima H."/>
            <person name="Watanabe M."/>
            <person name="Fukui M."/>
        </authorList>
    </citation>
    <scope>NUCLEOTIDE SEQUENCE</scope>
    <source>
        <strain evidence="5">SF6</strain>
    </source>
</reference>
<dbReference type="InterPro" id="IPR029787">
    <property type="entry name" value="Nucleotide_cyclase"/>
</dbReference>
<dbReference type="Gene3D" id="3.30.450.20">
    <property type="entry name" value="PAS domain"/>
    <property type="match status" value="1"/>
</dbReference>
<dbReference type="Pfam" id="PF00990">
    <property type="entry name" value="GGDEF"/>
    <property type="match status" value="1"/>
</dbReference>
<dbReference type="RefSeq" id="WP_229590724.1">
    <property type="nucleotide sequence ID" value="NZ_AP024485.1"/>
</dbReference>
<dbReference type="InterPro" id="IPR013767">
    <property type="entry name" value="PAS_fold"/>
</dbReference>
<dbReference type="CDD" id="cd00130">
    <property type="entry name" value="PAS"/>
    <property type="match status" value="1"/>
</dbReference>
<keyword evidence="6" id="KW-1185">Reference proteome</keyword>
<dbReference type="Proteomes" id="UP001053296">
    <property type="component" value="Chromosome"/>
</dbReference>
<dbReference type="InterPro" id="IPR000014">
    <property type="entry name" value="PAS"/>
</dbReference>
<dbReference type="CDD" id="cd01949">
    <property type="entry name" value="GGDEF"/>
    <property type="match status" value="1"/>
</dbReference>
<dbReference type="InterPro" id="IPR035965">
    <property type="entry name" value="PAS-like_dom_sf"/>
</dbReference>
<dbReference type="InterPro" id="IPR043128">
    <property type="entry name" value="Rev_trsase/Diguanyl_cyclase"/>
</dbReference>
<evidence type="ECO:0000256" key="2">
    <source>
        <dbReference type="ARBA" id="ARBA00034247"/>
    </source>
</evidence>
<name>A0ABM7P6Z6_9BACT</name>
<dbReference type="InterPro" id="IPR000160">
    <property type="entry name" value="GGDEF_dom"/>
</dbReference>
<proteinExistence type="predicted"/>
<dbReference type="EMBL" id="AP024485">
    <property type="protein sequence ID" value="BCS88731.1"/>
    <property type="molecule type" value="Genomic_DNA"/>
</dbReference>
<dbReference type="Pfam" id="PF00989">
    <property type="entry name" value="PAS"/>
    <property type="match status" value="1"/>
</dbReference>
<dbReference type="SUPFAM" id="SSF55785">
    <property type="entry name" value="PYP-like sensor domain (PAS domain)"/>
    <property type="match status" value="1"/>
</dbReference>
<dbReference type="InterPro" id="IPR050469">
    <property type="entry name" value="Diguanylate_Cyclase"/>
</dbReference>
<dbReference type="PANTHER" id="PTHR45138:SF9">
    <property type="entry name" value="DIGUANYLATE CYCLASE DGCM-RELATED"/>
    <property type="match status" value="1"/>
</dbReference>
<protein>
    <recommendedName>
        <fullName evidence="1">diguanylate cyclase</fullName>
        <ecNumber evidence="1">2.7.7.65</ecNumber>
    </recommendedName>
</protein>
<evidence type="ECO:0000259" key="4">
    <source>
        <dbReference type="PROSITE" id="PS50887"/>
    </source>
</evidence>
<dbReference type="NCBIfam" id="TIGR00254">
    <property type="entry name" value="GGDEF"/>
    <property type="match status" value="1"/>
</dbReference>
<evidence type="ECO:0000313" key="5">
    <source>
        <dbReference type="EMBL" id="BCS88731.1"/>
    </source>
</evidence>
<gene>
    <name evidence="5" type="ORF">PSDVSF_19730</name>
</gene>
<dbReference type="PROSITE" id="PS50112">
    <property type="entry name" value="PAS"/>
    <property type="match status" value="1"/>
</dbReference>
<dbReference type="Gene3D" id="3.30.70.270">
    <property type="match status" value="1"/>
</dbReference>
<evidence type="ECO:0000256" key="1">
    <source>
        <dbReference type="ARBA" id="ARBA00012528"/>
    </source>
</evidence>
<dbReference type="PROSITE" id="PS50887">
    <property type="entry name" value="GGDEF"/>
    <property type="match status" value="1"/>
</dbReference>
<dbReference type="SUPFAM" id="SSF55073">
    <property type="entry name" value="Nucleotide cyclase"/>
    <property type="match status" value="1"/>
</dbReference>
<evidence type="ECO:0000259" key="3">
    <source>
        <dbReference type="PROSITE" id="PS50112"/>
    </source>
</evidence>
<feature type="domain" description="GGDEF" evidence="4">
    <location>
        <begin position="168"/>
        <end position="300"/>
    </location>
</feature>
<organism evidence="5 6">
    <name type="scientific">Pseudodesulfovibrio sediminis</name>
    <dbReference type="NCBI Taxonomy" id="2810563"/>
    <lineage>
        <taxon>Bacteria</taxon>
        <taxon>Pseudomonadati</taxon>
        <taxon>Thermodesulfobacteriota</taxon>
        <taxon>Desulfovibrionia</taxon>
        <taxon>Desulfovibrionales</taxon>
        <taxon>Desulfovibrionaceae</taxon>
    </lineage>
</organism>
<evidence type="ECO:0000313" key="6">
    <source>
        <dbReference type="Proteomes" id="UP001053296"/>
    </source>
</evidence>
<dbReference type="EC" id="2.7.7.65" evidence="1"/>
<comment type="catalytic activity">
    <reaction evidence="2">
        <text>2 GTP = 3',3'-c-di-GMP + 2 diphosphate</text>
        <dbReference type="Rhea" id="RHEA:24898"/>
        <dbReference type="ChEBI" id="CHEBI:33019"/>
        <dbReference type="ChEBI" id="CHEBI:37565"/>
        <dbReference type="ChEBI" id="CHEBI:58805"/>
        <dbReference type="EC" id="2.7.7.65"/>
    </reaction>
</comment>
<dbReference type="SMART" id="SM00267">
    <property type="entry name" value="GGDEF"/>
    <property type="match status" value="1"/>
</dbReference>
<sequence length="307" mass="33593">MDNAFYRGLLDSMTDGVYFLDADHNVTFWNKAAERLSGYSADEVIGKSCADNVLRHVDGDGNNLCLTGCPMAATMLDGVVREANVFMHHKFGHRVPVFVRASPIRDQSGKIIGAVEVFSPNGEGVDLLKEMEALRKEALTDTLTGIGNRRYADISMERLDRVMSQSDVPFGVLFLDIDHFKKVNDTYGHAVGDKVLGIVAKTLKAVLRPLDVACRWGGEEFVVLVSNTTKDGLARMAERLRMLVENAWLNHEGQKIFVTVSIGGALAESGEPAGAVLERADKQTYLSKKAGRNCIFINNICIGAELA</sequence>